<dbReference type="Proteomes" id="UP001060085">
    <property type="component" value="Linkage Group LG01"/>
</dbReference>
<keyword evidence="2" id="KW-1185">Reference proteome</keyword>
<comment type="caution">
    <text evidence="1">The sequence shown here is derived from an EMBL/GenBank/DDBJ whole genome shotgun (WGS) entry which is preliminary data.</text>
</comment>
<evidence type="ECO:0000313" key="1">
    <source>
        <dbReference type="EMBL" id="KAI5682280.1"/>
    </source>
</evidence>
<dbReference type="EMBL" id="CM044701">
    <property type="protein sequence ID" value="KAI5682280.1"/>
    <property type="molecule type" value="Genomic_DNA"/>
</dbReference>
<protein>
    <submittedName>
        <fullName evidence="1">Uncharacterized protein</fullName>
    </submittedName>
</protein>
<accession>A0ACC0CBH9</accession>
<name>A0ACC0CBH9_CATRO</name>
<organism evidence="1 2">
    <name type="scientific">Catharanthus roseus</name>
    <name type="common">Madagascar periwinkle</name>
    <name type="synonym">Vinca rosea</name>
    <dbReference type="NCBI Taxonomy" id="4058"/>
    <lineage>
        <taxon>Eukaryota</taxon>
        <taxon>Viridiplantae</taxon>
        <taxon>Streptophyta</taxon>
        <taxon>Embryophyta</taxon>
        <taxon>Tracheophyta</taxon>
        <taxon>Spermatophyta</taxon>
        <taxon>Magnoliopsida</taxon>
        <taxon>eudicotyledons</taxon>
        <taxon>Gunneridae</taxon>
        <taxon>Pentapetalae</taxon>
        <taxon>asterids</taxon>
        <taxon>lamiids</taxon>
        <taxon>Gentianales</taxon>
        <taxon>Apocynaceae</taxon>
        <taxon>Rauvolfioideae</taxon>
        <taxon>Vinceae</taxon>
        <taxon>Catharanthinae</taxon>
        <taxon>Catharanthus</taxon>
    </lineage>
</organism>
<sequence length="131" mass="14020">MSKGSGMIHPNMATMLGVLFLNDSLLLLPRSIILLLIHLLIILVITNDALVTINIWRKMVQTAVDGETSTNGALIALASGLLGSKEISSLDCSEAEHLQLCLDAVIQGLAKSIVWDGERATCLIEVLATKI</sequence>
<gene>
    <name evidence="1" type="ORF">M9H77_03508</name>
</gene>
<reference evidence="2" key="1">
    <citation type="journal article" date="2023" name="Nat. Plants">
        <title>Single-cell RNA sequencing provides a high-resolution roadmap for understanding the multicellular compartmentation of specialized metabolism.</title>
        <authorList>
            <person name="Sun S."/>
            <person name="Shen X."/>
            <person name="Li Y."/>
            <person name="Li Y."/>
            <person name="Wang S."/>
            <person name="Li R."/>
            <person name="Zhang H."/>
            <person name="Shen G."/>
            <person name="Guo B."/>
            <person name="Wei J."/>
            <person name="Xu J."/>
            <person name="St-Pierre B."/>
            <person name="Chen S."/>
            <person name="Sun C."/>
        </authorList>
    </citation>
    <scope>NUCLEOTIDE SEQUENCE [LARGE SCALE GENOMIC DNA]</scope>
</reference>
<evidence type="ECO:0000313" key="2">
    <source>
        <dbReference type="Proteomes" id="UP001060085"/>
    </source>
</evidence>
<proteinExistence type="predicted"/>